<name>A0AAF1KRH9_9HYPH</name>
<feature type="signal peptide" evidence="1">
    <location>
        <begin position="1"/>
        <end position="22"/>
    </location>
</feature>
<organism evidence="2 3">
    <name type="scientific">Rhizobium tumorigenes</name>
    <dbReference type="NCBI Taxonomy" id="2041385"/>
    <lineage>
        <taxon>Bacteria</taxon>
        <taxon>Pseudomonadati</taxon>
        <taxon>Pseudomonadota</taxon>
        <taxon>Alphaproteobacteria</taxon>
        <taxon>Hyphomicrobiales</taxon>
        <taxon>Rhizobiaceae</taxon>
        <taxon>Rhizobium/Agrobacterium group</taxon>
        <taxon>Rhizobium</taxon>
    </lineage>
</organism>
<gene>
    <name evidence="2" type="ORF">PR017_12200</name>
</gene>
<evidence type="ECO:0000313" key="2">
    <source>
        <dbReference type="EMBL" id="WFR94585.1"/>
    </source>
</evidence>
<feature type="chain" id="PRO_5042015106" description="DUF3060 domain-containing protein" evidence="1">
    <location>
        <begin position="23"/>
        <end position="157"/>
    </location>
</feature>
<reference evidence="3" key="2">
    <citation type="journal article" date="2023" name="MicrobiologyOpen">
        <title>Genomics of the tumorigenes clade of the family Rhizobiaceae and description of Rhizobium rhododendri sp. nov.</title>
        <authorList>
            <person name="Kuzmanovic N."/>
            <person name="diCenzo G.C."/>
            <person name="Bunk B."/>
            <person name="Sproeer C."/>
            <person name="Fruehling A."/>
            <person name="Neumann-Schaal M."/>
            <person name="Overmann J."/>
            <person name="Smalla K."/>
        </authorList>
    </citation>
    <scope>NUCLEOTIDE SEQUENCE [LARGE SCALE GENOMIC DNA]</scope>
    <source>
        <strain evidence="3">1078</strain>
    </source>
</reference>
<keyword evidence="3" id="KW-1185">Reference proteome</keyword>
<dbReference type="EMBL" id="CP117255">
    <property type="protein sequence ID" value="WFR94585.1"/>
    <property type="molecule type" value="Genomic_DNA"/>
</dbReference>
<evidence type="ECO:0000313" key="3">
    <source>
        <dbReference type="Proteomes" id="UP000249499"/>
    </source>
</evidence>
<evidence type="ECO:0000256" key="1">
    <source>
        <dbReference type="SAM" id="SignalP"/>
    </source>
</evidence>
<protein>
    <recommendedName>
        <fullName evidence="4">DUF3060 domain-containing protein</fullName>
    </recommendedName>
</protein>
<accession>A0AAF1KRH9</accession>
<proteinExistence type="predicted"/>
<evidence type="ECO:0008006" key="4">
    <source>
        <dbReference type="Google" id="ProtNLM"/>
    </source>
</evidence>
<dbReference type="RefSeq" id="WP_111222031.1">
    <property type="nucleotide sequence ID" value="NZ_CP117255.1"/>
</dbReference>
<dbReference type="AlphaFoldDB" id="A0AAF1KRH9"/>
<dbReference type="Proteomes" id="UP000249499">
    <property type="component" value="Chromosome"/>
</dbReference>
<reference evidence="2 3" key="1">
    <citation type="journal article" date="2018" name="Sci. Rep.">
        <title>Rhizobium tumorigenes sp. nov., a novel plant tumorigenic bacterium isolated from cane gall tumors on thornless blackberry.</title>
        <authorList>
            <person name="Kuzmanovi N."/>
            <person name="Smalla K."/>
            <person name="Gronow S."/>
            <person name="PuBawska J."/>
        </authorList>
    </citation>
    <scope>NUCLEOTIDE SEQUENCE [LARGE SCALE GENOMIC DNA]</scope>
    <source>
        <strain evidence="2 3">1078</strain>
    </source>
</reference>
<keyword evidence="1" id="KW-0732">Signal</keyword>
<dbReference type="KEGG" id="rtu:PR017_12200"/>
<sequence>MRTTSLALATTLIALTAGAASAQTFPGGPGAIVLKGKCAKLVVGKLDATKKCKNELASVTAPNGTVTFIFTSEGKMLGFAGDGKTIKAASNGNVRLALNMVVSGAGTTMTGQVKAAGTCTFGNPYSGKEVAIECSAESKDSKFTGSFRTGGDVPAKK</sequence>